<evidence type="ECO:0000313" key="3">
    <source>
        <dbReference type="Proteomes" id="UP001372338"/>
    </source>
</evidence>
<protein>
    <submittedName>
        <fullName evidence="2">Uncharacterized protein</fullName>
    </submittedName>
</protein>
<evidence type="ECO:0000313" key="2">
    <source>
        <dbReference type="EMBL" id="KAK7281475.1"/>
    </source>
</evidence>
<proteinExistence type="predicted"/>
<name>A0AAN9FY49_CROPI</name>
<sequence length="508" mass="58132">MRVNGTKSSATKESVRSHEDQNHRRNLQPEVLKAVDPTISNSISDSNVNCVNRLLTRNSHLVASKLWEVGKRIGVSYEGDETEIVERIKGIQETKLEVIEAGFCAALWGNQDFEWDFNPSLGRSGGILCIWNKRKFGMTDIYKGAGFIAVKGVWYAGRKPCVIVTIYSPRILFDKRSLLAEILNLMNLCNFELWCVMGDFNTVKESSERIGRALSDDSRGMRLFNKWVDEMELVDLPLIGRKFTYYQGGGGVMSRIDKILLSAEWLTCWPEASQLMVRKIWGETNIQGWHVFVLKEKLKVLKGEIRRWNREVFGCLDRQVEDLKKQMADFDYVCENQGLSDSQLLERRKSLVELWKVASLKENLIVQKLRSRCQRNGDANTSFFHACINGRRRANQIMGIRVGGAWLEDDQEIIDSVKAFFESSFKKDQVMRPRLEGYYFTLTCVSHLLPPPSTTFSLPPSSPTSRYNNAVLTQLTGLQVVGEGRSKAGFAAIFRWYSFLHFSISYFF</sequence>
<dbReference type="Proteomes" id="UP001372338">
    <property type="component" value="Unassembled WGS sequence"/>
</dbReference>
<dbReference type="SUPFAM" id="SSF56219">
    <property type="entry name" value="DNase I-like"/>
    <property type="match status" value="1"/>
</dbReference>
<reference evidence="2 3" key="1">
    <citation type="submission" date="2024-01" db="EMBL/GenBank/DDBJ databases">
        <title>The genomes of 5 underutilized Papilionoideae crops provide insights into root nodulation and disease resistanc.</title>
        <authorList>
            <person name="Yuan L."/>
        </authorList>
    </citation>
    <scope>NUCLEOTIDE SEQUENCE [LARGE SCALE GENOMIC DNA]</scope>
    <source>
        <strain evidence="2">ZHUSHIDOU_FW_LH</strain>
        <tissue evidence="2">Leaf</tissue>
    </source>
</reference>
<dbReference type="AlphaFoldDB" id="A0AAN9FY49"/>
<dbReference type="Gene3D" id="3.60.10.10">
    <property type="entry name" value="Endonuclease/exonuclease/phosphatase"/>
    <property type="match status" value="1"/>
</dbReference>
<feature type="compositionally biased region" description="Basic and acidic residues" evidence="1">
    <location>
        <begin position="13"/>
        <end position="23"/>
    </location>
</feature>
<organism evidence="2 3">
    <name type="scientific">Crotalaria pallida</name>
    <name type="common">Smooth rattlebox</name>
    <name type="synonym">Crotalaria striata</name>
    <dbReference type="NCBI Taxonomy" id="3830"/>
    <lineage>
        <taxon>Eukaryota</taxon>
        <taxon>Viridiplantae</taxon>
        <taxon>Streptophyta</taxon>
        <taxon>Embryophyta</taxon>
        <taxon>Tracheophyta</taxon>
        <taxon>Spermatophyta</taxon>
        <taxon>Magnoliopsida</taxon>
        <taxon>eudicotyledons</taxon>
        <taxon>Gunneridae</taxon>
        <taxon>Pentapetalae</taxon>
        <taxon>rosids</taxon>
        <taxon>fabids</taxon>
        <taxon>Fabales</taxon>
        <taxon>Fabaceae</taxon>
        <taxon>Papilionoideae</taxon>
        <taxon>50 kb inversion clade</taxon>
        <taxon>genistoids sensu lato</taxon>
        <taxon>core genistoids</taxon>
        <taxon>Crotalarieae</taxon>
        <taxon>Crotalaria</taxon>
    </lineage>
</organism>
<feature type="compositionally biased region" description="Polar residues" evidence="1">
    <location>
        <begin position="1"/>
        <end position="12"/>
    </location>
</feature>
<accession>A0AAN9FY49</accession>
<dbReference type="PANTHER" id="PTHR33710:SF64">
    <property type="entry name" value="ENDONUCLEASE_EXONUCLEASE_PHOSPHATASE DOMAIN-CONTAINING PROTEIN"/>
    <property type="match status" value="1"/>
</dbReference>
<keyword evidence="3" id="KW-1185">Reference proteome</keyword>
<comment type="caution">
    <text evidence="2">The sequence shown here is derived from an EMBL/GenBank/DDBJ whole genome shotgun (WGS) entry which is preliminary data.</text>
</comment>
<feature type="region of interest" description="Disordered" evidence="1">
    <location>
        <begin position="1"/>
        <end position="29"/>
    </location>
</feature>
<dbReference type="InterPro" id="IPR036691">
    <property type="entry name" value="Endo/exonu/phosph_ase_sf"/>
</dbReference>
<dbReference type="EMBL" id="JAYWIO010000002">
    <property type="protein sequence ID" value="KAK7281475.1"/>
    <property type="molecule type" value="Genomic_DNA"/>
</dbReference>
<evidence type="ECO:0000256" key="1">
    <source>
        <dbReference type="SAM" id="MobiDB-lite"/>
    </source>
</evidence>
<dbReference type="PANTHER" id="PTHR33710">
    <property type="entry name" value="BNAC02G09200D PROTEIN"/>
    <property type="match status" value="1"/>
</dbReference>
<gene>
    <name evidence="2" type="ORF">RIF29_09513</name>
</gene>